<accession>A0A6N4W3V4</accession>
<name>A0A6N4W3V4_9MYCO</name>
<dbReference type="KEGG" id="many:MANY_01140"/>
<evidence type="ECO:0000313" key="1">
    <source>
        <dbReference type="EMBL" id="BBZ74777.1"/>
    </source>
</evidence>
<sequence>MAEVFEATWFFLPGIPPYAVCDDLQALAAWAHHHVPRQGKRARPLLVGEDRRLWFLQPDGSLAEVSRARRSSRFPSASDAYWRAREGTDAWHQRPHRPHTPERRTHIPIVVSTLSAADHGYLQWLESTWQSID</sequence>
<dbReference type="AlphaFoldDB" id="A0A6N4W3V4"/>
<organism evidence="1 2">
    <name type="scientific">Mycolicibacterium anyangense</name>
    <dbReference type="NCBI Taxonomy" id="1431246"/>
    <lineage>
        <taxon>Bacteria</taxon>
        <taxon>Bacillati</taxon>
        <taxon>Actinomycetota</taxon>
        <taxon>Actinomycetes</taxon>
        <taxon>Mycobacteriales</taxon>
        <taxon>Mycobacteriaceae</taxon>
        <taxon>Mycolicibacterium</taxon>
    </lineage>
</organism>
<dbReference type="EMBL" id="AP022620">
    <property type="protein sequence ID" value="BBZ74777.1"/>
    <property type="molecule type" value="Genomic_DNA"/>
</dbReference>
<proteinExistence type="predicted"/>
<keyword evidence="2" id="KW-1185">Reference proteome</keyword>
<gene>
    <name evidence="1" type="ORF">MANY_01140</name>
</gene>
<evidence type="ECO:0000313" key="2">
    <source>
        <dbReference type="Proteomes" id="UP000467249"/>
    </source>
</evidence>
<protein>
    <submittedName>
        <fullName evidence="1">Uncharacterized protein</fullName>
    </submittedName>
</protein>
<dbReference type="Proteomes" id="UP000467249">
    <property type="component" value="Chromosome"/>
</dbReference>
<reference evidence="1 2" key="1">
    <citation type="journal article" date="2019" name="Emerg. Microbes Infect.">
        <title>Comprehensive subspecies identification of 175 nontuberculous mycobacteria species based on 7547 genomic profiles.</title>
        <authorList>
            <person name="Matsumoto Y."/>
            <person name="Kinjo T."/>
            <person name="Motooka D."/>
            <person name="Nabeya D."/>
            <person name="Jung N."/>
            <person name="Uechi K."/>
            <person name="Horii T."/>
            <person name="Iida T."/>
            <person name="Fujita J."/>
            <person name="Nakamura S."/>
        </authorList>
    </citation>
    <scope>NUCLEOTIDE SEQUENCE [LARGE SCALE GENOMIC DNA]</scope>
    <source>
        <strain evidence="1 2">JCM 30275</strain>
    </source>
</reference>
<dbReference type="RefSeq" id="WP_163802324.1">
    <property type="nucleotide sequence ID" value="NZ_AP022620.1"/>
</dbReference>